<feature type="compositionally biased region" description="Polar residues" evidence="1">
    <location>
        <begin position="67"/>
        <end position="80"/>
    </location>
</feature>
<proteinExistence type="predicted"/>
<sequence length="645" mass="67040">MGSHPVRRLVSRNPLRSRGRYPGTASKSRKSREASRSAVVRAVRPGWSDVRPLARQAVRAPGRRATVSDSATVQDGASTPAQPPAVTLADRVRLAATTRGGQPALVWPDGTLNWAELDRAVDRVADALRRRVPGPSAGHPARIAIALANSPDFAVAFFGTQRAGLVAVPVNPGLTGPELRHILADSGAAILICTEQVRATVAGIAAELPALVEVHTTLPTGPDPAYGSTREPIESTEPTESTEPDEPAGRPIGTDPESVAVLLYTSGTTGVPKGAMLSHRALLANHEQIDRIEPSVVGPDDRVLLALPLFHAYGLNAGLGAVAYHGACGVLVDRFDAAAVLEVVARQRVSVLVGVPSMFLGWVLLPDAPAVAGVPVGSALRSAMASVRVAICGAAPLAVGGAARFAEATGRRIQVGYGLTETAPVLTSTLAGPAAKPGSIGRPIPGVEVGLVGRDGEVLWRDGSTVDPGDNMDNEDDDDDPDLAFSSPGTDPGEIVVRGANLFSGYWPDGHDGPDADGWWRTGDIAYADVDSDLFLVDRLGELILVNGFNVYPQEVERVLGGHPEVADSAVLGVPHPLAGEAVVAYVVRTPGGTVSAAELSRHCAASLARFKCPSRIEFAASLPLSAIGRVRRSVLRQSGGSGDE</sequence>
<dbReference type="EMBL" id="JADPUN010000371">
    <property type="protein sequence ID" value="MBF9134662.1"/>
    <property type="molecule type" value="Genomic_DNA"/>
</dbReference>
<feature type="compositionally biased region" description="Acidic residues" evidence="1">
    <location>
        <begin position="470"/>
        <end position="482"/>
    </location>
</feature>
<dbReference type="PROSITE" id="PS00455">
    <property type="entry name" value="AMP_BINDING"/>
    <property type="match status" value="1"/>
</dbReference>
<gene>
    <name evidence="4" type="ORF">I0C86_37895</name>
</gene>
<evidence type="ECO:0000256" key="1">
    <source>
        <dbReference type="SAM" id="MobiDB-lite"/>
    </source>
</evidence>
<dbReference type="Gene3D" id="3.40.50.12780">
    <property type="entry name" value="N-terminal domain of ligase-like"/>
    <property type="match status" value="1"/>
</dbReference>
<feature type="domain" description="AMP-dependent synthetase/ligase" evidence="2">
    <location>
        <begin position="95"/>
        <end position="507"/>
    </location>
</feature>
<dbReference type="Pfam" id="PF00501">
    <property type="entry name" value="AMP-binding"/>
    <property type="match status" value="1"/>
</dbReference>
<dbReference type="InterPro" id="IPR050237">
    <property type="entry name" value="ATP-dep_AMP-bd_enzyme"/>
</dbReference>
<evidence type="ECO:0000313" key="4">
    <source>
        <dbReference type="EMBL" id="MBF9134662.1"/>
    </source>
</evidence>
<feature type="domain" description="AMP-binding enzyme C-terminal" evidence="3">
    <location>
        <begin position="555"/>
        <end position="629"/>
    </location>
</feature>
<dbReference type="Gene3D" id="3.30.300.30">
    <property type="match status" value="1"/>
</dbReference>
<dbReference type="InterPro" id="IPR045851">
    <property type="entry name" value="AMP-bd_C_sf"/>
</dbReference>
<dbReference type="InterPro" id="IPR000873">
    <property type="entry name" value="AMP-dep_synth/lig_dom"/>
</dbReference>
<evidence type="ECO:0000313" key="5">
    <source>
        <dbReference type="Proteomes" id="UP000638560"/>
    </source>
</evidence>
<feature type="region of interest" description="Disordered" evidence="1">
    <location>
        <begin position="57"/>
        <end position="83"/>
    </location>
</feature>
<comment type="caution">
    <text evidence="4">The sequence shown here is derived from an EMBL/GenBank/DDBJ whole genome shotgun (WGS) entry which is preliminary data.</text>
</comment>
<keyword evidence="5" id="KW-1185">Reference proteome</keyword>
<organism evidence="4 5">
    <name type="scientific">Plantactinospora alkalitolerans</name>
    <dbReference type="NCBI Taxonomy" id="2789879"/>
    <lineage>
        <taxon>Bacteria</taxon>
        <taxon>Bacillati</taxon>
        <taxon>Actinomycetota</taxon>
        <taxon>Actinomycetes</taxon>
        <taxon>Micromonosporales</taxon>
        <taxon>Micromonosporaceae</taxon>
        <taxon>Plantactinospora</taxon>
    </lineage>
</organism>
<feature type="region of interest" description="Disordered" evidence="1">
    <location>
        <begin position="460"/>
        <end position="493"/>
    </location>
</feature>
<dbReference type="InterPro" id="IPR020845">
    <property type="entry name" value="AMP-binding_CS"/>
</dbReference>
<dbReference type="PANTHER" id="PTHR43767">
    <property type="entry name" value="LONG-CHAIN-FATTY-ACID--COA LIGASE"/>
    <property type="match status" value="1"/>
</dbReference>
<dbReference type="InterPro" id="IPR042099">
    <property type="entry name" value="ANL_N_sf"/>
</dbReference>
<dbReference type="PANTHER" id="PTHR43767:SF1">
    <property type="entry name" value="NONRIBOSOMAL PEPTIDE SYNTHASE PES1 (EUROFUNG)-RELATED"/>
    <property type="match status" value="1"/>
</dbReference>
<feature type="region of interest" description="Disordered" evidence="1">
    <location>
        <begin position="1"/>
        <end position="40"/>
    </location>
</feature>
<protein>
    <submittedName>
        <fullName evidence="4">AMP-binding protein</fullName>
    </submittedName>
</protein>
<evidence type="ECO:0000259" key="2">
    <source>
        <dbReference type="Pfam" id="PF00501"/>
    </source>
</evidence>
<dbReference type="Pfam" id="PF13193">
    <property type="entry name" value="AMP-binding_C"/>
    <property type="match status" value="1"/>
</dbReference>
<feature type="region of interest" description="Disordered" evidence="1">
    <location>
        <begin position="218"/>
        <end position="254"/>
    </location>
</feature>
<evidence type="ECO:0000259" key="3">
    <source>
        <dbReference type="Pfam" id="PF13193"/>
    </source>
</evidence>
<feature type="compositionally biased region" description="Basic residues" evidence="1">
    <location>
        <begin position="1"/>
        <end position="19"/>
    </location>
</feature>
<name>A0ABS0H869_9ACTN</name>
<accession>A0ABS0H869</accession>
<reference evidence="4 5" key="1">
    <citation type="submission" date="2020-11" db="EMBL/GenBank/DDBJ databases">
        <title>A novel isolate from a Black sea contaminated sediment with potential to produce alkanes: Plantactinospora alkalitolerans sp. nov.</title>
        <authorList>
            <person name="Carro L."/>
            <person name="Veyisoglu A."/>
            <person name="Guven K."/>
            <person name="Schumann P."/>
            <person name="Klenk H.-P."/>
            <person name="Sahin N."/>
        </authorList>
    </citation>
    <scope>NUCLEOTIDE SEQUENCE [LARGE SCALE GENOMIC DNA]</scope>
    <source>
        <strain evidence="4 5">S1510</strain>
    </source>
</reference>
<dbReference type="SUPFAM" id="SSF56801">
    <property type="entry name" value="Acetyl-CoA synthetase-like"/>
    <property type="match status" value="1"/>
</dbReference>
<dbReference type="Proteomes" id="UP000638560">
    <property type="component" value="Unassembled WGS sequence"/>
</dbReference>
<dbReference type="InterPro" id="IPR025110">
    <property type="entry name" value="AMP-bd_C"/>
</dbReference>